<dbReference type="Proteomes" id="UP000178198">
    <property type="component" value="Chromosome"/>
</dbReference>
<sequence>MRKAVLEARRKSEKKERICMFNGCTHKTIKSHVLQKNGILREISVNNHLIQMIPTNPFEMTEKGISDFKLVGINDVYTFQGFCAIHDSNVFKLIETESTLNFYDKNQQALFCYRGLCQEIRRKEIANEWIVELKPHFPPPFLPLVESLIDGYNDGIENLNLFKTELEKNIISENSDSFYFETIKIPKIELCISVPLNIGELNIPKDSNYKKWREEKQIMPTSFINVFPKENESYVIVGFHKDYPCDWTINFIKKMKSENKKEIFKELSDLVTLRLEFWSMSKFIFDQIPQIKIAEFKFLFSQNVYNHSPKLETELNLFENI</sequence>
<protein>
    <submittedName>
        <fullName evidence="1">Uncharacterized protein</fullName>
    </submittedName>
</protein>
<dbReference type="STRING" id="1306519.BIW12_05135"/>
<accession>A0A1D9P8H5</accession>
<reference evidence="1 2" key="1">
    <citation type="submission" date="2016-10" db="EMBL/GenBank/DDBJ databases">
        <title>Complete Genome Sequence of Flavobacterium sp. PK15.</title>
        <authorList>
            <person name="Ekwe A."/>
            <person name="Kim S.B."/>
        </authorList>
    </citation>
    <scope>NUCLEOTIDE SEQUENCE [LARGE SCALE GENOMIC DNA]</scope>
    <source>
        <strain evidence="1 2">PK15</strain>
    </source>
</reference>
<gene>
    <name evidence="1" type="ORF">BIW12_05135</name>
</gene>
<keyword evidence="2" id="KW-1185">Reference proteome</keyword>
<dbReference type="RefSeq" id="WP_071184114.1">
    <property type="nucleotide sequence ID" value="NZ_CP017774.1"/>
</dbReference>
<evidence type="ECO:0000313" key="1">
    <source>
        <dbReference type="EMBL" id="AOZ98866.1"/>
    </source>
</evidence>
<dbReference type="KEGG" id="fcm:BIW12_05135"/>
<dbReference type="AlphaFoldDB" id="A0A1D9P8H5"/>
<dbReference type="OrthoDB" id="583051at2"/>
<name>A0A1D9P8H5_9FLAO</name>
<dbReference type="EMBL" id="CP017774">
    <property type="protein sequence ID" value="AOZ98866.1"/>
    <property type="molecule type" value="Genomic_DNA"/>
</dbReference>
<evidence type="ECO:0000313" key="2">
    <source>
        <dbReference type="Proteomes" id="UP000178198"/>
    </source>
</evidence>
<organism evidence="1 2">
    <name type="scientific">Flavobacterium commune</name>
    <dbReference type="NCBI Taxonomy" id="1306519"/>
    <lineage>
        <taxon>Bacteria</taxon>
        <taxon>Pseudomonadati</taxon>
        <taxon>Bacteroidota</taxon>
        <taxon>Flavobacteriia</taxon>
        <taxon>Flavobacteriales</taxon>
        <taxon>Flavobacteriaceae</taxon>
        <taxon>Flavobacterium</taxon>
    </lineage>
</organism>
<proteinExistence type="predicted"/>